<gene>
    <name evidence="2" type="ORF">ACFPIB_14110</name>
</gene>
<proteinExistence type="predicted"/>
<dbReference type="Gene3D" id="3.30.750.24">
    <property type="entry name" value="STAS domain"/>
    <property type="match status" value="1"/>
</dbReference>
<name>A0ABW0EBL2_9BACT</name>
<dbReference type="InterPro" id="IPR002645">
    <property type="entry name" value="STAS_dom"/>
</dbReference>
<feature type="domain" description="STAS" evidence="1">
    <location>
        <begin position="1"/>
        <end position="93"/>
    </location>
</feature>
<accession>A0ABW0EBL2</accession>
<dbReference type="CDD" id="cd07043">
    <property type="entry name" value="STAS_anti-anti-sigma_factors"/>
    <property type="match status" value="1"/>
</dbReference>
<dbReference type="Pfam" id="PF01740">
    <property type="entry name" value="STAS"/>
    <property type="match status" value="1"/>
</dbReference>
<evidence type="ECO:0000259" key="1">
    <source>
        <dbReference type="PROSITE" id="PS50801"/>
    </source>
</evidence>
<dbReference type="Proteomes" id="UP001596161">
    <property type="component" value="Unassembled WGS sequence"/>
</dbReference>
<evidence type="ECO:0000313" key="2">
    <source>
        <dbReference type="EMBL" id="MFC5271748.1"/>
    </source>
</evidence>
<dbReference type="RefSeq" id="WP_378018107.1">
    <property type="nucleotide sequence ID" value="NZ_JBHSKT010000008.1"/>
</dbReference>
<reference evidence="3" key="1">
    <citation type="journal article" date="2019" name="Int. J. Syst. Evol. Microbiol.">
        <title>The Global Catalogue of Microorganisms (GCM) 10K type strain sequencing project: providing services to taxonomists for standard genome sequencing and annotation.</title>
        <authorList>
            <consortium name="The Broad Institute Genomics Platform"/>
            <consortium name="The Broad Institute Genome Sequencing Center for Infectious Disease"/>
            <person name="Wu L."/>
            <person name="Ma J."/>
        </authorList>
    </citation>
    <scope>NUCLEOTIDE SEQUENCE [LARGE SCALE GENOMIC DNA]</scope>
    <source>
        <strain evidence="3">KACC 12602</strain>
    </source>
</reference>
<dbReference type="SUPFAM" id="SSF52091">
    <property type="entry name" value="SpoIIaa-like"/>
    <property type="match status" value="1"/>
</dbReference>
<protein>
    <submittedName>
        <fullName evidence="2">STAS domain-containing protein</fullName>
    </submittedName>
</protein>
<dbReference type="InterPro" id="IPR036513">
    <property type="entry name" value="STAS_dom_sf"/>
</dbReference>
<sequence>MQILTQIQQNSYIVALNGSLNAETTATVQEVLLDALEFNPKEVMVDCEALEEVSPKSLKSFISTVRKLQRNKIDFVLISVNEQLHHLFSCAGVSTFTNNISSTSLIADNGQCDIYFRKL</sequence>
<evidence type="ECO:0000313" key="3">
    <source>
        <dbReference type="Proteomes" id="UP001596161"/>
    </source>
</evidence>
<comment type="caution">
    <text evidence="2">The sequence shown here is derived from an EMBL/GenBank/DDBJ whole genome shotgun (WGS) entry which is preliminary data.</text>
</comment>
<dbReference type="EMBL" id="JBHSKT010000008">
    <property type="protein sequence ID" value="MFC5271748.1"/>
    <property type="molecule type" value="Genomic_DNA"/>
</dbReference>
<organism evidence="2 3">
    <name type="scientific">Adhaeribacter terreus</name>
    <dbReference type="NCBI Taxonomy" id="529703"/>
    <lineage>
        <taxon>Bacteria</taxon>
        <taxon>Pseudomonadati</taxon>
        <taxon>Bacteroidota</taxon>
        <taxon>Cytophagia</taxon>
        <taxon>Cytophagales</taxon>
        <taxon>Hymenobacteraceae</taxon>
        <taxon>Adhaeribacter</taxon>
    </lineage>
</organism>
<dbReference type="PROSITE" id="PS50801">
    <property type="entry name" value="STAS"/>
    <property type="match status" value="1"/>
</dbReference>
<keyword evidence="3" id="KW-1185">Reference proteome</keyword>